<accession>A0A7D5K628</accession>
<evidence type="ECO:0000313" key="1">
    <source>
        <dbReference type="EMBL" id="QLG48883.1"/>
    </source>
</evidence>
<dbReference type="Proteomes" id="UP000509241">
    <property type="component" value="Chromosome"/>
</dbReference>
<sequence length="57" mass="7025">MSREEAIDLVEQWDPIRQDSLDFYLDYLEITEEEFMDAIEPMRDERIWEKQDRVATN</sequence>
<name>A0A7D5K628_9EURY</name>
<dbReference type="GeneID" id="56033319"/>
<dbReference type="AlphaFoldDB" id="A0A7D5K628"/>
<proteinExistence type="predicted"/>
<keyword evidence="2" id="KW-1185">Reference proteome</keyword>
<reference evidence="1 2" key="1">
    <citation type="submission" date="2020-07" db="EMBL/GenBank/DDBJ databases">
        <authorList>
            <person name="Cui H."/>
        </authorList>
    </citation>
    <scope>NUCLEOTIDE SEQUENCE [LARGE SCALE GENOMIC DNA]</scope>
    <source>
        <strain evidence="1 2">YPL8</strain>
    </source>
</reference>
<evidence type="ECO:0000313" key="2">
    <source>
        <dbReference type="Proteomes" id="UP000509241"/>
    </source>
</evidence>
<dbReference type="EMBL" id="CP058601">
    <property type="protein sequence ID" value="QLG48883.1"/>
    <property type="molecule type" value="Genomic_DNA"/>
</dbReference>
<protein>
    <submittedName>
        <fullName evidence="1">Uncharacterized protein</fullName>
    </submittedName>
</protein>
<dbReference type="RefSeq" id="WP_179260619.1">
    <property type="nucleotide sequence ID" value="NZ_CP058601.1"/>
</dbReference>
<gene>
    <name evidence="1" type="ORF">HYG82_08470</name>
</gene>
<organism evidence="1 2">
    <name type="scientific">Natrinema halophilum</name>
    <dbReference type="NCBI Taxonomy" id="1699371"/>
    <lineage>
        <taxon>Archaea</taxon>
        <taxon>Methanobacteriati</taxon>
        <taxon>Methanobacteriota</taxon>
        <taxon>Stenosarchaea group</taxon>
        <taxon>Halobacteria</taxon>
        <taxon>Halobacteriales</taxon>
        <taxon>Natrialbaceae</taxon>
        <taxon>Natrinema</taxon>
    </lineage>
</organism>
<dbReference type="KEGG" id="haly:HYG82_08470"/>